<evidence type="ECO:0000313" key="2">
    <source>
        <dbReference type="EMBL" id="PRQ06072.1"/>
    </source>
</evidence>
<evidence type="ECO:0000256" key="1">
    <source>
        <dbReference type="SAM" id="SignalP"/>
    </source>
</evidence>
<dbReference type="PROSITE" id="PS51257">
    <property type="entry name" value="PROKAR_LIPOPROTEIN"/>
    <property type="match status" value="1"/>
</dbReference>
<dbReference type="Proteomes" id="UP000238823">
    <property type="component" value="Unassembled WGS sequence"/>
</dbReference>
<reference evidence="2 3" key="1">
    <citation type="submission" date="2018-03" db="EMBL/GenBank/DDBJ databases">
        <title>Draft Genome Sequences of the Obligatory Marine Myxobacteria Enhygromyxa salina SWB007.</title>
        <authorList>
            <person name="Poehlein A."/>
            <person name="Moghaddam J.A."/>
            <person name="Harms H."/>
            <person name="Alanjari M."/>
            <person name="Koenig G.M."/>
            <person name="Daniel R."/>
            <person name="Schaeberle T.F."/>
        </authorList>
    </citation>
    <scope>NUCLEOTIDE SEQUENCE [LARGE SCALE GENOMIC DNA]</scope>
    <source>
        <strain evidence="2 3">SWB007</strain>
    </source>
</reference>
<name>A0A2S9YLY6_9BACT</name>
<keyword evidence="1" id="KW-0732">Signal</keyword>
<feature type="signal peptide" evidence="1">
    <location>
        <begin position="1"/>
        <end position="18"/>
    </location>
</feature>
<feature type="chain" id="PRO_5015405057" evidence="1">
    <location>
        <begin position="19"/>
        <end position="379"/>
    </location>
</feature>
<evidence type="ECO:0000313" key="3">
    <source>
        <dbReference type="Proteomes" id="UP000238823"/>
    </source>
</evidence>
<dbReference type="Gene3D" id="2.60.40.10">
    <property type="entry name" value="Immunoglobulins"/>
    <property type="match status" value="1"/>
</dbReference>
<proteinExistence type="predicted"/>
<comment type="caution">
    <text evidence="2">The sequence shown here is derived from an EMBL/GenBank/DDBJ whole genome shotgun (WGS) entry which is preliminary data.</text>
</comment>
<dbReference type="OrthoDB" id="5486175at2"/>
<sequence length="379" mass="40023">MRAPTFSLFAVFCLSIVAGCPLVPNPYPLLEDGGTGETEVAVNCEMLPDGAVGAEYDHLPVGGGSDNFSGWMATNLPPGLSIDPDTGLISGIPAPSTSNQEYGDITVSIFDERLAQSVEFDCGPLLINERINANAVRNEPLHCIPHTASKAEMIAILEGGDGTEITCSAFNESTLPCPLGDGNGRLPPGISLDEGSCTHTGSVTGDVRGTWVWMVGIEQSGFKTRVPFCASNQTDSFHEITVIANGKEVSDLLPVSFDFDPNMGLLFGDGAYEWQIDDPACSNDPSLCSSYGFSFNVTCSPFDQPFVLNGMSTTTGMAHGMTLAGPAPSAGFATRPFVHSLESLYCTSNNGASCDVDGPNFEQNAQTQYHFSVVGYPLL</sequence>
<dbReference type="InterPro" id="IPR013783">
    <property type="entry name" value="Ig-like_fold"/>
</dbReference>
<dbReference type="Pfam" id="PF05345">
    <property type="entry name" value="He_PIG"/>
    <property type="match status" value="1"/>
</dbReference>
<gene>
    <name evidence="2" type="ORF">ENSA7_42120</name>
</gene>
<accession>A0A2S9YLY6</accession>
<protein>
    <submittedName>
        <fullName evidence="2">Putative Ig domain protein</fullName>
    </submittedName>
</protein>
<dbReference type="AlphaFoldDB" id="A0A2S9YLY6"/>
<dbReference type="EMBL" id="PVNL01000084">
    <property type="protein sequence ID" value="PRQ06072.1"/>
    <property type="molecule type" value="Genomic_DNA"/>
</dbReference>
<organism evidence="2 3">
    <name type="scientific">Enhygromyxa salina</name>
    <dbReference type="NCBI Taxonomy" id="215803"/>
    <lineage>
        <taxon>Bacteria</taxon>
        <taxon>Pseudomonadati</taxon>
        <taxon>Myxococcota</taxon>
        <taxon>Polyangia</taxon>
        <taxon>Nannocystales</taxon>
        <taxon>Nannocystaceae</taxon>
        <taxon>Enhygromyxa</taxon>
    </lineage>
</organism>